<dbReference type="AlphaFoldDB" id="A0A6D2JVE9"/>
<dbReference type="EMBL" id="CACVBM020001285">
    <property type="protein sequence ID" value="CAA7043775.1"/>
    <property type="molecule type" value="Genomic_DNA"/>
</dbReference>
<proteinExistence type="predicted"/>
<comment type="caution">
    <text evidence="1">The sequence shown here is derived from an EMBL/GenBank/DDBJ whole genome shotgun (WGS) entry which is preliminary data.</text>
</comment>
<organism evidence="1 2">
    <name type="scientific">Microthlaspi erraticum</name>
    <dbReference type="NCBI Taxonomy" id="1685480"/>
    <lineage>
        <taxon>Eukaryota</taxon>
        <taxon>Viridiplantae</taxon>
        <taxon>Streptophyta</taxon>
        <taxon>Embryophyta</taxon>
        <taxon>Tracheophyta</taxon>
        <taxon>Spermatophyta</taxon>
        <taxon>Magnoliopsida</taxon>
        <taxon>eudicotyledons</taxon>
        <taxon>Gunneridae</taxon>
        <taxon>Pentapetalae</taxon>
        <taxon>rosids</taxon>
        <taxon>malvids</taxon>
        <taxon>Brassicales</taxon>
        <taxon>Brassicaceae</taxon>
        <taxon>Coluteocarpeae</taxon>
        <taxon>Microthlaspi</taxon>
    </lineage>
</organism>
<keyword evidence="2" id="KW-1185">Reference proteome</keyword>
<sequence>MELILVDEKRDRIQASGTTHPYKISLLFNTYLKPSSGNIPNVSRFNFCSFGDIESQCDVFIDILGQVVSMSDIRVPGTKKNFRNWSYKVVKLTKEDAIIARFKDILGLMESTLSELPLVSSKSSGFQMDNTSSEAVNII</sequence>
<dbReference type="Proteomes" id="UP000467841">
    <property type="component" value="Unassembled WGS sequence"/>
</dbReference>
<name>A0A6D2JVE9_9BRAS</name>
<evidence type="ECO:0008006" key="3">
    <source>
        <dbReference type="Google" id="ProtNLM"/>
    </source>
</evidence>
<dbReference type="OrthoDB" id="1112858at2759"/>
<evidence type="ECO:0000313" key="1">
    <source>
        <dbReference type="EMBL" id="CAA7043775.1"/>
    </source>
</evidence>
<evidence type="ECO:0000313" key="2">
    <source>
        <dbReference type="Proteomes" id="UP000467841"/>
    </source>
</evidence>
<gene>
    <name evidence="1" type="ORF">MERR_LOCUS31010</name>
</gene>
<reference evidence="1" key="1">
    <citation type="submission" date="2020-01" db="EMBL/GenBank/DDBJ databases">
        <authorList>
            <person name="Mishra B."/>
        </authorList>
    </citation>
    <scope>NUCLEOTIDE SEQUENCE [LARGE SCALE GENOMIC DNA]</scope>
</reference>
<protein>
    <recommendedName>
        <fullName evidence="3">DUF223 domain-containing protein</fullName>
    </recommendedName>
</protein>
<accession>A0A6D2JVE9</accession>